<evidence type="ECO:0000313" key="10">
    <source>
        <dbReference type="Proteomes" id="UP000807504"/>
    </source>
</evidence>
<proteinExistence type="predicted"/>
<feature type="domain" description="EGF-like" evidence="7">
    <location>
        <begin position="659"/>
        <end position="694"/>
    </location>
</feature>
<feature type="domain" description="EGF-like" evidence="7">
    <location>
        <begin position="910"/>
        <end position="946"/>
    </location>
</feature>
<feature type="domain" description="EGF-like" evidence="7">
    <location>
        <begin position="550"/>
        <end position="586"/>
    </location>
</feature>
<feature type="domain" description="EGF-like" evidence="7">
    <location>
        <begin position="875"/>
        <end position="907"/>
    </location>
</feature>
<feature type="disulfide bond" evidence="4">
    <location>
        <begin position="864"/>
        <end position="873"/>
    </location>
</feature>
<dbReference type="CDD" id="cd00054">
    <property type="entry name" value="EGF_CA"/>
    <property type="match status" value="13"/>
</dbReference>
<feature type="disulfide bond" evidence="4">
    <location>
        <begin position="936"/>
        <end position="945"/>
    </location>
</feature>
<evidence type="ECO:0000259" key="7">
    <source>
        <dbReference type="PROSITE" id="PS50026"/>
    </source>
</evidence>
<feature type="domain" description="EGF-like" evidence="7">
    <location>
        <begin position="982"/>
        <end position="1018"/>
    </location>
</feature>
<keyword evidence="6" id="KW-0732">Signal</keyword>
<feature type="domain" description="EGF-like" evidence="7">
    <location>
        <begin position="767"/>
        <end position="802"/>
    </location>
</feature>
<dbReference type="Gene3D" id="2.60.120.200">
    <property type="match status" value="3"/>
</dbReference>
<feature type="domain" description="EGF-like" evidence="7">
    <location>
        <begin position="803"/>
        <end position="835"/>
    </location>
</feature>
<dbReference type="PROSITE" id="PS00740">
    <property type="entry name" value="MAM_1"/>
    <property type="match status" value="1"/>
</dbReference>
<dbReference type="SMART" id="SM00137">
    <property type="entry name" value="MAM"/>
    <property type="match status" value="2"/>
</dbReference>
<dbReference type="SMART" id="SM00181">
    <property type="entry name" value="EGF"/>
    <property type="match status" value="16"/>
</dbReference>
<feature type="domain" description="EGF-like" evidence="7">
    <location>
        <begin position="1019"/>
        <end position="1054"/>
    </location>
</feature>
<feature type="disulfide bond" evidence="4">
    <location>
        <begin position="648"/>
        <end position="657"/>
    </location>
</feature>
<evidence type="ECO:0000256" key="1">
    <source>
        <dbReference type="ARBA" id="ARBA00022536"/>
    </source>
</evidence>
<feature type="domain" description="MAM" evidence="8">
    <location>
        <begin position="474"/>
        <end position="505"/>
    </location>
</feature>
<reference evidence="9" key="1">
    <citation type="journal article" date="2020" name="bioRxiv">
        <title>Chromosome-level reference genome of the European wasp spider Argiope bruennichi: a resource for studies on range expansion and evolutionary adaptation.</title>
        <authorList>
            <person name="Sheffer M.M."/>
            <person name="Hoppe A."/>
            <person name="Krehenwinkel H."/>
            <person name="Uhl G."/>
            <person name="Kuss A.W."/>
            <person name="Jensen L."/>
            <person name="Jensen C."/>
            <person name="Gillespie R.G."/>
            <person name="Hoff K.J."/>
            <person name="Prost S."/>
        </authorList>
    </citation>
    <scope>NUCLEOTIDE SEQUENCE</scope>
</reference>
<feature type="disulfide bond" evidence="4">
    <location>
        <begin position="684"/>
        <end position="693"/>
    </location>
</feature>
<dbReference type="Pfam" id="PF00629">
    <property type="entry name" value="MAM"/>
    <property type="match status" value="3"/>
</dbReference>
<dbReference type="SUPFAM" id="SSF57196">
    <property type="entry name" value="EGF/Laminin"/>
    <property type="match status" value="16"/>
</dbReference>
<feature type="domain" description="EGF-like" evidence="7">
    <location>
        <begin position="695"/>
        <end position="727"/>
    </location>
</feature>
<dbReference type="InterPro" id="IPR013032">
    <property type="entry name" value="EGF-like_CS"/>
</dbReference>
<feature type="domain" description="MAM" evidence="8">
    <location>
        <begin position="25"/>
        <end position="191"/>
    </location>
</feature>
<dbReference type="PROSITE" id="PS50060">
    <property type="entry name" value="MAM_2"/>
    <property type="match status" value="4"/>
</dbReference>
<gene>
    <name evidence="9" type="ORF">HNY73_015260</name>
</gene>
<reference evidence="9" key="2">
    <citation type="submission" date="2020-06" db="EMBL/GenBank/DDBJ databases">
        <authorList>
            <person name="Sheffer M."/>
        </authorList>
    </citation>
    <scope>NUCLEOTIDE SEQUENCE</scope>
</reference>
<dbReference type="GO" id="GO:0005509">
    <property type="term" value="F:calcium ion binding"/>
    <property type="evidence" value="ECO:0007669"/>
    <property type="project" value="InterPro"/>
</dbReference>
<evidence type="ECO:0000313" key="9">
    <source>
        <dbReference type="EMBL" id="KAF8778552.1"/>
    </source>
</evidence>
<dbReference type="FunFam" id="2.10.25.10:FF:000095">
    <property type="entry name" value="Notch, isoform B"/>
    <property type="match status" value="2"/>
</dbReference>
<evidence type="ECO:0000259" key="8">
    <source>
        <dbReference type="PROSITE" id="PS50060"/>
    </source>
</evidence>
<feature type="domain" description="EGF-like" evidence="7">
    <location>
        <begin position="838"/>
        <end position="874"/>
    </location>
</feature>
<evidence type="ECO:0000256" key="6">
    <source>
        <dbReference type="SAM" id="SignalP"/>
    </source>
</evidence>
<dbReference type="SMART" id="SM00179">
    <property type="entry name" value="EGF_CA"/>
    <property type="match status" value="16"/>
</dbReference>
<dbReference type="InterPro" id="IPR003645">
    <property type="entry name" value="Fol_N"/>
</dbReference>
<dbReference type="PROSITE" id="PS00022">
    <property type="entry name" value="EGF_1"/>
    <property type="match status" value="8"/>
</dbReference>
<feature type="signal peptide" evidence="6">
    <location>
        <begin position="1"/>
        <end position="22"/>
    </location>
</feature>
<feature type="chain" id="PRO_5035891647" evidence="6">
    <location>
        <begin position="23"/>
        <end position="1129"/>
    </location>
</feature>
<keyword evidence="10" id="KW-1185">Reference proteome</keyword>
<feature type="domain" description="MAM" evidence="8">
    <location>
        <begin position="382"/>
        <end position="469"/>
    </location>
</feature>
<dbReference type="InterPro" id="IPR000742">
    <property type="entry name" value="EGF"/>
</dbReference>
<comment type="caution">
    <text evidence="9">The sequence shown here is derived from an EMBL/GenBank/DDBJ whole genome shotgun (WGS) entry which is preliminary data.</text>
</comment>
<keyword evidence="1 4" id="KW-0245">EGF-like domain</keyword>
<feature type="disulfide bond" evidence="4">
    <location>
        <begin position="576"/>
        <end position="585"/>
    </location>
</feature>
<dbReference type="InterPro" id="IPR013320">
    <property type="entry name" value="ConA-like_dom_sf"/>
</dbReference>
<protein>
    <submittedName>
        <fullName evidence="9">Fibropellin-1 like protein</fullName>
    </submittedName>
</protein>
<dbReference type="AlphaFoldDB" id="A0A8T0ERJ4"/>
<dbReference type="PROSITE" id="PS50026">
    <property type="entry name" value="EGF_3"/>
    <property type="match status" value="16"/>
</dbReference>
<dbReference type="SMART" id="SM00274">
    <property type="entry name" value="FOLN"/>
    <property type="match status" value="5"/>
</dbReference>
<sequence length="1129" mass="123823">MSFLKICSLILVFNGYYATAQTKKYICNFENGLCLFLSNVKNNKENWRIGKGKLNAADTGPSVDHTTGTANGTYLFVNVSAAKTNVVSLETVAIRKDYCVRFFYHMYGADIGSLTVSTQSVHQASDTKKYFYRTRTQGDRWKEAFFTASESGTMNLKGYRIVFTAKHNIAPSVLGDIALDDIELTLGKCRDTKRDVTQLCTFDNYDCGYSASKINSLRWEWKTLKHATTYFKKQPENDHTLGTSFGGYWYVGVSGSLWRLISSMQTAMLSSSVYKKPKTVQNCLHFYYYIDGEGTTGWLSGGVKEAYLQAFINFPNSTNGRKWLITKAKNITNHKQWTRAEVKADIPDDFQFEFVSGIDSQSEVLLAIDDIQLVTGNCPEAGFCDFEEDKCTLKDGPSRYNWVRKMGRSGTNSEIGPSVDNTLKTANGNYVVFSTKNKSPGSEADLESEFFPPNDKEMCLTFFYYMSGKDLGNLKVVFRGVTGGAKKGFMALDDIRIRTGEECDLLPPEADPRLEDPCSSSPCLNNGSCSVNGNSFKCYCLNPFFGDRCENDPCSTSPCLNNGSCSVNGNSFKCSCLNPFFGDRCENDPCSSSPCLNNGSCSVNGNSFKCSCLNPFFGDRCENDPCSSSPCLNNGSCSVNGNSFKCSCLNPFFGDRCENDPCSTSPCLNNGSCSVNGNSFKCSCLNPFFGDRCENDPCSSSTCLNNGSCSVNGNSFKCSCLNPFFGDRCENDPCSSSPCLNNGSCTVNGNSFKCTCLNPFFGDRCENDPCSSSPCLNNGSCTVNGNSFKCTCLNPFFGDRCENDPCTDHPCENGGLCVLTGNSFKCVCESPYFGNNCEKDPCTDNPCENGGSCMLLGNSFKCVCESPYFGNNCEKDPCTDNPCENGGSCMLLGNSFKCVCESPYFGNNCEKDPCTANPCENGGSCMLLGNSFKCVCKPPYFGNNCEKDPCTDNPCENGESCMLLGNSFKCVCESPYFGNNCEKDPCTDNPCENGGSCMLLGNSFKCVCKPPYFGNNCEKDPCTTNPCLNGGICTLYGTSFLCHCRIPYSGALCENIICNDDVCVNGKCETLGQYYRCRCDAGFTGLRCEDRIPTKSDKQVFWQIIQTSIMFYVLILLSLIFGLLLLKKK</sequence>
<feature type="domain" description="EGF-like" evidence="7">
    <location>
        <begin position="514"/>
        <end position="547"/>
    </location>
</feature>
<feature type="domain" description="EGF-like" evidence="7">
    <location>
        <begin position="730"/>
        <end position="766"/>
    </location>
</feature>
<dbReference type="GO" id="GO:0016020">
    <property type="term" value="C:membrane"/>
    <property type="evidence" value="ECO:0007669"/>
    <property type="project" value="InterPro"/>
</dbReference>
<evidence type="ECO:0000256" key="4">
    <source>
        <dbReference type="PROSITE-ProRule" id="PRU00076"/>
    </source>
</evidence>
<evidence type="ECO:0000256" key="3">
    <source>
        <dbReference type="ARBA" id="ARBA00023157"/>
    </source>
</evidence>
<dbReference type="InterPro" id="IPR050906">
    <property type="entry name" value="Notch_signaling"/>
</dbReference>
<feature type="domain" description="EGF-like" evidence="7">
    <location>
        <begin position="622"/>
        <end position="658"/>
    </location>
</feature>
<feature type="disulfide bond" evidence="4">
    <location>
        <begin position="1044"/>
        <end position="1053"/>
    </location>
</feature>
<feature type="disulfide bond" evidence="4">
    <location>
        <begin position="756"/>
        <end position="765"/>
    </location>
</feature>
<feature type="disulfide bond" evidence="4">
    <location>
        <begin position="792"/>
        <end position="801"/>
    </location>
</feature>
<feature type="domain" description="MAM" evidence="8">
    <location>
        <begin position="198"/>
        <end position="380"/>
    </location>
</feature>
<keyword evidence="5" id="KW-0812">Transmembrane</keyword>
<organism evidence="9 10">
    <name type="scientific">Argiope bruennichi</name>
    <name type="common">Wasp spider</name>
    <name type="synonym">Aranea bruennichi</name>
    <dbReference type="NCBI Taxonomy" id="94029"/>
    <lineage>
        <taxon>Eukaryota</taxon>
        <taxon>Metazoa</taxon>
        <taxon>Ecdysozoa</taxon>
        <taxon>Arthropoda</taxon>
        <taxon>Chelicerata</taxon>
        <taxon>Arachnida</taxon>
        <taxon>Araneae</taxon>
        <taxon>Araneomorphae</taxon>
        <taxon>Entelegynae</taxon>
        <taxon>Araneoidea</taxon>
        <taxon>Araneidae</taxon>
        <taxon>Argiope</taxon>
    </lineage>
</organism>
<dbReference type="Pfam" id="PF12661">
    <property type="entry name" value="hEGF"/>
    <property type="match status" value="1"/>
</dbReference>
<dbReference type="SUPFAM" id="SSF49899">
    <property type="entry name" value="Concanavalin A-like lectins/glucanases"/>
    <property type="match status" value="3"/>
</dbReference>
<dbReference type="InterPro" id="IPR000998">
    <property type="entry name" value="MAM_dom"/>
</dbReference>
<feature type="disulfide bond" evidence="4">
    <location>
        <begin position="1008"/>
        <end position="1017"/>
    </location>
</feature>
<keyword evidence="5" id="KW-0472">Membrane</keyword>
<dbReference type="CDD" id="cd06263">
    <property type="entry name" value="MAM"/>
    <property type="match status" value="2"/>
</dbReference>
<dbReference type="Pfam" id="PF00008">
    <property type="entry name" value="EGF"/>
    <property type="match status" value="14"/>
</dbReference>
<feature type="disulfide bond" evidence="4">
    <location>
        <begin position="1079"/>
        <end position="1088"/>
    </location>
</feature>
<dbReference type="PROSITE" id="PS01186">
    <property type="entry name" value="EGF_2"/>
    <property type="match status" value="8"/>
</dbReference>
<feature type="transmembrane region" description="Helical" evidence="5">
    <location>
        <begin position="1100"/>
        <end position="1126"/>
    </location>
</feature>
<keyword evidence="2" id="KW-0677">Repeat</keyword>
<dbReference type="InterPro" id="IPR001881">
    <property type="entry name" value="EGF-like_Ca-bd_dom"/>
</dbReference>
<evidence type="ECO:0000256" key="2">
    <source>
        <dbReference type="ARBA" id="ARBA00022737"/>
    </source>
</evidence>
<keyword evidence="5" id="KW-1133">Transmembrane helix</keyword>
<dbReference type="Gene3D" id="2.10.25.10">
    <property type="entry name" value="Laminin"/>
    <property type="match status" value="16"/>
</dbReference>
<dbReference type="Proteomes" id="UP000807504">
    <property type="component" value="Unassembled WGS sequence"/>
</dbReference>
<comment type="caution">
    <text evidence="4">Lacks conserved residue(s) required for the propagation of feature annotation.</text>
</comment>
<evidence type="ECO:0000256" key="5">
    <source>
        <dbReference type="SAM" id="Phobius"/>
    </source>
</evidence>
<name>A0A8T0ERJ4_ARGBR</name>
<dbReference type="EMBL" id="JABXBU010002072">
    <property type="protein sequence ID" value="KAF8778552.1"/>
    <property type="molecule type" value="Genomic_DNA"/>
</dbReference>
<feature type="domain" description="EGF-like" evidence="7">
    <location>
        <begin position="587"/>
        <end position="619"/>
    </location>
</feature>
<dbReference type="PANTHER" id="PTHR24044">
    <property type="entry name" value="NOTCH LIGAND FAMILY MEMBER"/>
    <property type="match status" value="1"/>
</dbReference>
<feature type="domain" description="EGF-like" evidence="7">
    <location>
        <begin position="947"/>
        <end position="979"/>
    </location>
</feature>
<feature type="domain" description="EGF-like" evidence="7">
    <location>
        <begin position="1059"/>
        <end position="1089"/>
    </location>
</feature>
<keyword evidence="3 4" id="KW-1015">Disulfide bond</keyword>
<dbReference type="GO" id="GO:0005112">
    <property type="term" value="F:Notch binding"/>
    <property type="evidence" value="ECO:0007669"/>
    <property type="project" value="TreeGrafter"/>
</dbReference>
<accession>A0A8T0ERJ4</accession>